<dbReference type="SUPFAM" id="SSF56784">
    <property type="entry name" value="HAD-like"/>
    <property type="match status" value="1"/>
</dbReference>
<dbReference type="RefSeq" id="WP_043206966.1">
    <property type="nucleotide sequence ID" value="NZ_CAJGUP010000063.1"/>
</dbReference>
<keyword evidence="2" id="KW-0378">Hydrolase</keyword>
<dbReference type="EC" id="3.1.3.18" evidence="2"/>
<dbReference type="EMBL" id="CP016440">
    <property type="protein sequence ID" value="ANY17873.1"/>
    <property type="molecule type" value="Genomic_DNA"/>
</dbReference>
<name>A0A0J6C6Z1_9BORD</name>
<evidence type="ECO:0000313" key="1">
    <source>
        <dbReference type="EMBL" id="ANY17873.1"/>
    </source>
</evidence>
<dbReference type="InterPro" id="IPR023214">
    <property type="entry name" value="HAD_sf"/>
</dbReference>
<evidence type="ECO:0000313" key="4">
    <source>
        <dbReference type="Proteomes" id="UP000092950"/>
    </source>
</evidence>
<dbReference type="OrthoDB" id="9792518at2"/>
<dbReference type="GO" id="GO:0008967">
    <property type="term" value="F:phosphoglycolate phosphatase activity"/>
    <property type="evidence" value="ECO:0007669"/>
    <property type="project" value="UniProtKB-EC"/>
</dbReference>
<dbReference type="GO" id="GO:0006281">
    <property type="term" value="P:DNA repair"/>
    <property type="evidence" value="ECO:0007669"/>
    <property type="project" value="TreeGrafter"/>
</dbReference>
<evidence type="ECO:0000313" key="3">
    <source>
        <dbReference type="Proteomes" id="UP000053096"/>
    </source>
</evidence>
<keyword evidence="4" id="KW-1185">Reference proteome</keyword>
<evidence type="ECO:0000313" key="2">
    <source>
        <dbReference type="EMBL" id="CUI78360.1"/>
    </source>
</evidence>
<dbReference type="Gene3D" id="3.40.50.1000">
    <property type="entry name" value="HAD superfamily/HAD-like"/>
    <property type="match status" value="1"/>
</dbReference>
<reference evidence="1 4" key="2">
    <citation type="submission" date="2016-07" db="EMBL/GenBank/DDBJ databases">
        <title>Complete genome sequences of Bordetella pseudohinzii.</title>
        <authorList>
            <person name="Spilker T."/>
            <person name="Darrah R."/>
            <person name="LiPuma J.J."/>
        </authorList>
    </citation>
    <scope>NUCLEOTIDE SEQUENCE [LARGE SCALE GENOMIC DNA]</scope>
    <source>
        <strain evidence="1 4">HI4681</strain>
    </source>
</reference>
<dbReference type="SFLD" id="SFLDS00003">
    <property type="entry name" value="Haloacid_Dehalogenase"/>
    <property type="match status" value="1"/>
</dbReference>
<reference evidence="2 3" key="1">
    <citation type="submission" date="2015-09" db="EMBL/GenBank/DDBJ databases">
        <authorList>
            <person name="Jackson K.R."/>
            <person name="Lunt B.L."/>
            <person name="Fisher J.N.B."/>
            <person name="Gardner A.V."/>
            <person name="Bailey M.E."/>
            <person name="Deus L.M."/>
            <person name="Earl A.S."/>
            <person name="Gibby P.D."/>
            <person name="Hartmann K.A."/>
            <person name="Liu J.E."/>
            <person name="Manci A.M."/>
            <person name="Nielsen D.A."/>
            <person name="Solomon M.B."/>
            <person name="Breakwell D.P."/>
            <person name="Burnett S.H."/>
            <person name="Grose J.H."/>
        </authorList>
    </citation>
    <scope>NUCLEOTIDE SEQUENCE [LARGE SCALE GENOMIC DNA]</scope>
    <source>
        <strain evidence="2 3">2789STDY5608636</strain>
    </source>
</reference>
<dbReference type="Proteomes" id="UP000092950">
    <property type="component" value="Chromosome"/>
</dbReference>
<dbReference type="SFLD" id="SFLDG01129">
    <property type="entry name" value="C1.5:_HAD__Beta-PGM__Phosphata"/>
    <property type="match status" value="1"/>
</dbReference>
<dbReference type="KEGG" id="bpdz:BBN53_19470"/>
<dbReference type="InterPro" id="IPR041492">
    <property type="entry name" value="HAD_2"/>
</dbReference>
<dbReference type="Proteomes" id="UP000053096">
    <property type="component" value="Unassembled WGS sequence"/>
</dbReference>
<dbReference type="Pfam" id="PF13419">
    <property type="entry name" value="HAD_2"/>
    <property type="match status" value="1"/>
</dbReference>
<accession>A0A0J6C6Z1</accession>
<dbReference type="AlphaFoldDB" id="A0A0J6C6Z1"/>
<gene>
    <name evidence="2" type="primary">gph_3</name>
    <name evidence="1" type="ORF">BBN53_19470</name>
    <name evidence="2" type="ORF">ERS370011_02201</name>
</gene>
<accession>A0A0M7FAG9</accession>
<dbReference type="GO" id="GO:0005829">
    <property type="term" value="C:cytosol"/>
    <property type="evidence" value="ECO:0007669"/>
    <property type="project" value="TreeGrafter"/>
</dbReference>
<dbReference type="PANTHER" id="PTHR43434:SF13">
    <property type="entry name" value="PHOSPHOGLYCOLATE PHOSPHATASE"/>
    <property type="match status" value="1"/>
</dbReference>
<dbReference type="PANTHER" id="PTHR43434">
    <property type="entry name" value="PHOSPHOGLYCOLATE PHOSPHATASE"/>
    <property type="match status" value="1"/>
</dbReference>
<proteinExistence type="predicted"/>
<dbReference type="InterPro" id="IPR023198">
    <property type="entry name" value="PGP-like_dom2"/>
</dbReference>
<protein>
    <submittedName>
        <fullName evidence="1">HAD family hydrolase</fullName>
    </submittedName>
    <submittedName>
        <fullName evidence="2">Phosphoglycolate phosphatase</fullName>
        <ecNumber evidence="2">3.1.3.18</ecNumber>
    </submittedName>
</protein>
<organism evidence="2 3">
    <name type="scientific">Bordetella pseudohinzii</name>
    <dbReference type="NCBI Taxonomy" id="1331258"/>
    <lineage>
        <taxon>Bacteria</taxon>
        <taxon>Pseudomonadati</taxon>
        <taxon>Pseudomonadota</taxon>
        <taxon>Betaproteobacteria</taxon>
        <taxon>Burkholderiales</taxon>
        <taxon>Alcaligenaceae</taxon>
        <taxon>Bordetella</taxon>
    </lineage>
</organism>
<dbReference type="EMBL" id="CYTV01000005">
    <property type="protein sequence ID" value="CUI78360.1"/>
    <property type="molecule type" value="Genomic_DNA"/>
</dbReference>
<dbReference type="Gene3D" id="1.10.150.240">
    <property type="entry name" value="Putative phosphatase, domain 2"/>
    <property type="match status" value="1"/>
</dbReference>
<sequence>MKYTLVAFDFDGTLADTLPWMESILHEVAEKFGFRKPDAEERSRLRQHNAYEIMKALGIPIWKAPAILAFVRQAMEDAVPKVTLFPGVDATLRAMHGAGARLAVVSSNSTANVQRVLGPELAALIADYACGTDLFGKSAKMEHLLRDTRTEARRAILIGDEIRDIEAARKVGVDSGVVAWGYNREAALREHAPDLVFSNVHELARSLLPAS</sequence>
<dbReference type="InterPro" id="IPR036412">
    <property type="entry name" value="HAD-like_sf"/>
</dbReference>
<dbReference type="InterPro" id="IPR050155">
    <property type="entry name" value="HAD-like_hydrolase_sf"/>
</dbReference>